<dbReference type="GO" id="GO:0004984">
    <property type="term" value="F:olfactory receptor activity"/>
    <property type="evidence" value="ECO:0007669"/>
    <property type="project" value="InterPro"/>
</dbReference>
<feature type="transmembrane region" description="Helical" evidence="10">
    <location>
        <begin position="172"/>
        <end position="196"/>
    </location>
</feature>
<dbReference type="Pfam" id="PF02949">
    <property type="entry name" value="7tm_6"/>
    <property type="match status" value="1"/>
</dbReference>
<dbReference type="EnsemblMetazoa" id="CPIJ008025-RA">
    <property type="protein sequence ID" value="CPIJ008025-PA"/>
    <property type="gene ID" value="CPIJ008025"/>
</dbReference>
<keyword evidence="13" id="KW-1185">Reference proteome</keyword>
<evidence type="ECO:0000256" key="9">
    <source>
        <dbReference type="ARBA" id="ARBA00023224"/>
    </source>
</evidence>
<dbReference type="KEGG" id="cqu:CpipJ_CPIJ008025"/>
<organism>
    <name type="scientific">Culex quinquefasciatus</name>
    <name type="common">Southern house mosquito</name>
    <name type="synonym">Culex pungens</name>
    <dbReference type="NCBI Taxonomy" id="7176"/>
    <lineage>
        <taxon>Eukaryota</taxon>
        <taxon>Metazoa</taxon>
        <taxon>Ecdysozoa</taxon>
        <taxon>Arthropoda</taxon>
        <taxon>Hexapoda</taxon>
        <taxon>Insecta</taxon>
        <taxon>Pterygota</taxon>
        <taxon>Neoptera</taxon>
        <taxon>Endopterygota</taxon>
        <taxon>Diptera</taxon>
        <taxon>Nematocera</taxon>
        <taxon>Culicoidea</taxon>
        <taxon>Culicidae</taxon>
        <taxon>Culicinae</taxon>
        <taxon>Culicini</taxon>
        <taxon>Culex</taxon>
        <taxon>Culex</taxon>
    </lineage>
</organism>
<keyword evidence="7 10" id="KW-0472">Membrane</keyword>
<feature type="transmembrane region" description="Helical" evidence="10">
    <location>
        <begin position="120"/>
        <end position="146"/>
    </location>
</feature>
<protein>
    <submittedName>
        <fullName evidence="11 12">Olfactory receptor</fullName>
    </submittedName>
</protein>
<dbReference type="GO" id="GO:0005549">
    <property type="term" value="F:odorant binding"/>
    <property type="evidence" value="ECO:0007669"/>
    <property type="project" value="InterPro"/>
</dbReference>
<gene>
    <name evidence="12" type="primary">6040699</name>
    <name evidence="11" type="ORF">CpipJ_CPIJ008025</name>
</gene>
<keyword evidence="5" id="KW-0552">Olfaction</keyword>
<reference evidence="12" key="2">
    <citation type="submission" date="2020-05" db="UniProtKB">
        <authorList>
            <consortium name="EnsemblMetazoa"/>
        </authorList>
    </citation>
    <scope>IDENTIFICATION</scope>
    <source>
        <strain evidence="12">JHB</strain>
    </source>
</reference>
<reference evidence="11" key="1">
    <citation type="submission" date="2007-03" db="EMBL/GenBank/DDBJ databases">
        <title>Annotation of Culex pipiens quinquefasciatus.</title>
        <authorList>
            <consortium name="The Broad Institute Genome Sequencing Platform"/>
            <person name="Atkinson P.W."/>
            <person name="Hemingway J."/>
            <person name="Christensen B.M."/>
            <person name="Higgs S."/>
            <person name="Kodira C."/>
            <person name="Hannick L."/>
            <person name="Megy K."/>
            <person name="O'Leary S."/>
            <person name="Pearson M."/>
            <person name="Haas B.J."/>
            <person name="Mauceli E."/>
            <person name="Wortman J.R."/>
            <person name="Lee N.H."/>
            <person name="Guigo R."/>
            <person name="Stanke M."/>
            <person name="Alvarado L."/>
            <person name="Amedeo P."/>
            <person name="Antoine C.H."/>
            <person name="Arensburger P."/>
            <person name="Bidwell S.L."/>
            <person name="Crawford M."/>
            <person name="Camaro F."/>
            <person name="Devon K."/>
            <person name="Engels R."/>
            <person name="Hammond M."/>
            <person name="Howarth C."/>
            <person name="Koehrsen M."/>
            <person name="Lawson D."/>
            <person name="Montgomery P."/>
            <person name="Nene V."/>
            <person name="Nusbaum C."/>
            <person name="Puiu D."/>
            <person name="Romero-Severson J."/>
            <person name="Severson D.W."/>
            <person name="Shumway M."/>
            <person name="Sisk P."/>
            <person name="Stolte C."/>
            <person name="Zeng Q."/>
            <person name="Eisenstadt E."/>
            <person name="Fraser-Liggett C."/>
            <person name="Strausberg R."/>
            <person name="Galagan J."/>
            <person name="Birren B."/>
            <person name="Collins F.H."/>
        </authorList>
    </citation>
    <scope>NUCLEOTIDE SEQUENCE [LARGE SCALE GENOMIC DNA]</scope>
    <source>
        <strain evidence="11">JHB</strain>
    </source>
</reference>
<keyword evidence="6 10" id="KW-1133">Transmembrane helix</keyword>
<evidence type="ECO:0000256" key="6">
    <source>
        <dbReference type="ARBA" id="ARBA00022989"/>
    </source>
</evidence>
<feature type="transmembrane region" description="Helical" evidence="10">
    <location>
        <begin position="28"/>
        <end position="45"/>
    </location>
</feature>
<dbReference type="GO" id="GO:0005886">
    <property type="term" value="C:plasma membrane"/>
    <property type="evidence" value="ECO:0007669"/>
    <property type="project" value="UniProtKB-SubCell"/>
</dbReference>
<evidence type="ECO:0000256" key="7">
    <source>
        <dbReference type="ARBA" id="ARBA00023136"/>
    </source>
</evidence>
<dbReference type="GO" id="GO:0007165">
    <property type="term" value="P:signal transduction"/>
    <property type="evidence" value="ECO:0007669"/>
    <property type="project" value="UniProtKB-KW"/>
</dbReference>
<evidence type="ECO:0000256" key="4">
    <source>
        <dbReference type="ARBA" id="ARBA00022692"/>
    </source>
</evidence>
<sequence>MKLVVQILQALGFTSENGDRVARAKAFVAVTVLWVILPGLVYVVRQHSSNFGAAMKSFEEVVLIAKVVLHASKTIRNRVELEQIYKDLEEALGRTCDKLNGEIQRKMAVLERRLNFMLNVYLRFEMFAIVGYCLLPPTVFIIRYLIETDQLLDFPNTSFEADFYFFDYKSSLAMWLGTSFITTIVGAIVIISGAALDCFSWGLLYRISELFQIVAMRIRCLDEIKETEKFHVELTNLIDVQELANRSARKMENFLSELVLYLFGVCICVLCAIMLVMSMSNVDHQLLLSMGIALWY</sequence>
<dbReference type="PANTHER" id="PTHR21137:SF35">
    <property type="entry name" value="ODORANT RECEPTOR 19A-RELATED"/>
    <property type="match status" value="1"/>
</dbReference>
<dbReference type="HOGENOM" id="CLU_040214_0_1_1"/>
<dbReference type="VEuPathDB" id="VectorBase:CQUJHB005859"/>
<dbReference type="Proteomes" id="UP000002320">
    <property type="component" value="Unassembled WGS sequence"/>
</dbReference>
<keyword evidence="9" id="KW-0807">Transducer</keyword>
<keyword evidence="2" id="KW-1003">Cell membrane</keyword>
<dbReference type="eggNOG" id="ENOG502RTFW">
    <property type="taxonomic scope" value="Eukaryota"/>
</dbReference>
<dbReference type="EMBL" id="DS232003">
    <property type="protein sequence ID" value="EDS31362.1"/>
    <property type="molecule type" value="Genomic_DNA"/>
</dbReference>
<accession>B0WMX0</accession>
<evidence type="ECO:0000256" key="8">
    <source>
        <dbReference type="ARBA" id="ARBA00023170"/>
    </source>
</evidence>
<evidence type="ECO:0000313" key="12">
    <source>
        <dbReference type="EnsemblMetazoa" id="CPIJ008025-PA"/>
    </source>
</evidence>
<evidence type="ECO:0000256" key="10">
    <source>
        <dbReference type="SAM" id="Phobius"/>
    </source>
</evidence>
<keyword evidence="8 11" id="KW-0675">Receptor</keyword>
<dbReference type="VEuPathDB" id="VectorBase:CPIJ008025"/>
<feature type="transmembrane region" description="Helical" evidence="10">
    <location>
        <begin position="258"/>
        <end position="280"/>
    </location>
</feature>
<dbReference type="InParanoid" id="B0WMX0"/>
<name>B0WMX0_CULQU</name>
<evidence type="ECO:0000313" key="13">
    <source>
        <dbReference type="Proteomes" id="UP000002320"/>
    </source>
</evidence>
<dbReference type="OrthoDB" id="6765072at2759"/>
<keyword evidence="4 10" id="KW-0812">Transmembrane</keyword>
<dbReference type="InterPro" id="IPR004117">
    <property type="entry name" value="7tm6_olfct_rcpt"/>
</dbReference>
<comment type="subcellular location">
    <subcellularLocation>
        <location evidence="1">Cell membrane</location>
        <topology evidence="1">Multi-pass membrane protein</topology>
    </subcellularLocation>
</comment>
<evidence type="ECO:0000256" key="3">
    <source>
        <dbReference type="ARBA" id="ARBA00022606"/>
    </source>
</evidence>
<evidence type="ECO:0000256" key="1">
    <source>
        <dbReference type="ARBA" id="ARBA00004651"/>
    </source>
</evidence>
<dbReference type="PANTHER" id="PTHR21137">
    <property type="entry name" value="ODORANT RECEPTOR"/>
    <property type="match status" value="1"/>
</dbReference>
<evidence type="ECO:0000313" key="11">
    <source>
        <dbReference type="EMBL" id="EDS31362.1"/>
    </source>
</evidence>
<keyword evidence="3" id="KW-0716">Sensory transduction</keyword>
<dbReference type="AlphaFoldDB" id="B0WMX0"/>
<proteinExistence type="predicted"/>
<evidence type="ECO:0000256" key="5">
    <source>
        <dbReference type="ARBA" id="ARBA00022725"/>
    </source>
</evidence>
<evidence type="ECO:0000256" key="2">
    <source>
        <dbReference type="ARBA" id="ARBA00022475"/>
    </source>
</evidence>
<dbReference type="OMA" id="VAMRIRC"/>